<evidence type="ECO:0008006" key="3">
    <source>
        <dbReference type="Google" id="ProtNLM"/>
    </source>
</evidence>
<accession>A0A192D5H3</accession>
<proteinExistence type="predicted"/>
<evidence type="ECO:0000313" key="2">
    <source>
        <dbReference type="Proteomes" id="UP000078263"/>
    </source>
</evidence>
<dbReference type="PROSITE" id="PS51257">
    <property type="entry name" value="PROKAR_LIPOPROTEIN"/>
    <property type="match status" value="1"/>
</dbReference>
<dbReference type="EMBL" id="CP016033">
    <property type="protein sequence ID" value="ANK13039.1"/>
    <property type="molecule type" value="Genomic_DNA"/>
</dbReference>
<keyword evidence="2" id="KW-1185">Reference proteome</keyword>
<protein>
    <recommendedName>
        <fullName evidence="3">ABC transporter</fullName>
    </recommendedName>
</protein>
<dbReference type="KEGG" id="pns:A9D12_08855"/>
<dbReference type="AlphaFoldDB" id="A0A192D5H3"/>
<dbReference type="RefSeq" id="WP_068350971.1">
    <property type="nucleotide sequence ID" value="NZ_CP016033.1"/>
</dbReference>
<dbReference type="Proteomes" id="UP000078263">
    <property type="component" value="Chromosome"/>
</dbReference>
<reference evidence="1 2" key="1">
    <citation type="submission" date="2016-05" db="EMBL/GenBank/DDBJ databases">
        <title>Compelete Genome Sequence of Bacteriochlorophyll-Synthesizing Bacterium Porphyrobacter neustonensis DSM 9434.</title>
        <authorList>
            <person name="Shi X.-L."/>
            <person name="Wu Y.-H."/>
            <person name="Cheng H."/>
            <person name="Xu L."/>
            <person name="Zhang X.-Q."/>
            <person name="Wang C.-S."/>
            <person name="Xu X.-W."/>
        </authorList>
    </citation>
    <scope>NUCLEOTIDE SEQUENCE [LARGE SCALE GENOMIC DNA]</scope>
    <source>
        <strain evidence="1 2">DSM 9434</strain>
    </source>
</reference>
<sequence length="279" mass="28901">MTLRPGNGPVRAGWLSLTLAAVSLAGGCKDAPTSAQTAAAAPVAADTPALADVPEGRPRLGLMTSLPIYWPLGAGVAEIASGTAEAPWQRVLLESSYVLQPLDSLASIPGLSPQDPETDPLAGLDRIAIIQPRGLSPADNVALDDWVRGGGRLLLALDPMLTGEYDLALGDPRRPVDAAQIPPVVARWGMMVRYDDAQPGDVQVRTLGDAMLPTELAGEIVVTDAKAAQCTLLADGAAARCRVGKGSVTLIADAAVFEHEAFSQGEPRALTRVIKAALP</sequence>
<dbReference type="STRING" id="1112.A9D12_08855"/>
<organism evidence="1 2">
    <name type="scientific">Erythrobacter neustonensis</name>
    <dbReference type="NCBI Taxonomy" id="1112"/>
    <lineage>
        <taxon>Bacteria</taxon>
        <taxon>Pseudomonadati</taxon>
        <taxon>Pseudomonadota</taxon>
        <taxon>Alphaproteobacteria</taxon>
        <taxon>Sphingomonadales</taxon>
        <taxon>Erythrobacteraceae</taxon>
        <taxon>Erythrobacter/Porphyrobacter group</taxon>
        <taxon>Erythrobacter</taxon>
    </lineage>
</organism>
<dbReference type="OrthoDB" id="7390937at2"/>
<gene>
    <name evidence="1" type="ORF">A9D12_08855</name>
</gene>
<name>A0A192D5H3_9SPHN</name>
<evidence type="ECO:0000313" key="1">
    <source>
        <dbReference type="EMBL" id="ANK13039.1"/>
    </source>
</evidence>